<feature type="transmembrane region" description="Helical" evidence="1">
    <location>
        <begin position="84"/>
        <end position="106"/>
    </location>
</feature>
<dbReference type="RefSeq" id="WP_125136806.1">
    <property type="nucleotide sequence ID" value="NZ_LR130778.1"/>
</dbReference>
<evidence type="ECO:0000313" key="2">
    <source>
        <dbReference type="EMBL" id="VDN47509.1"/>
    </source>
</evidence>
<accession>A0A3P7S4U4</accession>
<evidence type="ECO:0000313" key="3">
    <source>
        <dbReference type="Proteomes" id="UP000279029"/>
    </source>
</evidence>
<keyword evidence="1" id="KW-0812">Transmembrane</keyword>
<keyword evidence="1" id="KW-1133">Transmembrane helix</keyword>
<name>A0A3P7S4U4_9FIRM</name>
<evidence type="ECO:0000256" key="1">
    <source>
        <dbReference type="SAM" id="Phobius"/>
    </source>
</evidence>
<evidence type="ECO:0008006" key="4">
    <source>
        <dbReference type="Google" id="ProtNLM"/>
    </source>
</evidence>
<feature type="transmembrane region" description="Helical" evidence="1">
    <location>
        <begin position="30"/>
        <end position="49"/>
    </location>
</feature>
<feature type="transmembrane region" description="Helical" evidence="1">
    <location>
        <begin position="5"/>
        <end position="24"/>
    </location>
</feature>
<sequence>MYKLLAMFSGMTVAIMILSNGLLVESIGDTPALLFIHITGLMGALLLFYSNKGSWTTLKGIPFFYLLGGVTGVASVYFTNLAFLSIGATVTLMLSLVGRIVTSTIIDHYGLMGMKKYPFVPLKLLGLALISVGALFLIMF</sequence>
<keyword evidence="3" id="KW-1185">Reference proteome</keyword>
<dbReference type="AlphaFoldDB" id="A0A3P7S4U4"/>
<dbReference type="InterPro" id="IPR006750">
    <property type="entry name" value="YdcZ"/>
</dbReference>
<dbReference type="GO" id="GO:0005886">
    <property type="term" value="C:plasma membrane"/>
    <property type="evidence" value="ECO:0007669"/>
    <property type="project" value="TreeGrafter"/>
</dbReference>
<proteinExistence type="predicted"/>
<feature type="transmembrane region" description="Helical" evidence="1">
    <location>
        <begin position="118"/>
        <end position="139"/>
    </location>
</feature>
<dbReference type="OrthoDB" id="1654616at2"/>
<organism evidence="2 3">
    <name type="scientific">Petrocella atlantisensis</name>
    <dbReference type="NCBI Taxonomy" id="2173034"/>
    <lineage>
        <taxon>Bacteria</taxon>
        <taxon>Bacillati</taxon>
        <taxon>Bacillota</taxon>
        <taxon>Clostridia</taxon>
        <taxon>Lachnospirales</taxon>
        <taxon>Vallitaleaceae</taxon>
        <taxon>Petrocella</taxon>
    </lineage>
</organism>
<dbReference type="EMBL" id="LR130778">
    <property type="protein sequence ID" value="VDN47509.1"/>
    <property type="molecule type" value="Genomic_DNA"/>
</dbReference>
<dbReference type="PANTHER" id="PTHR34821:SF2">
    <property type="entry name" value="INNER MEMBRANE PROTEIN YDCZ"/>
    <property type="match status" value="1"/>
</dbReference>
<feature type="transmembrane region" description="Helical" evidence="1">
    <location>
        <begin position="61"/>
        <end position="78"/>
    </location>
</feature>
<dbReference type="Proteomes" id="UP000279029">
    <property type="component" value="Chromosome"/>
</dbReference>
<protein>
    <recommendedName>
        <fullName evidence="4">EamA-like transporter family protein</fullName>
    </recommendedName>
</protein>
<keyword evidence="1" id="KW-0472">Membrane</keyword>
<reference evidence="2 3" key="1">
    <citation type="submission" date="2018-09" db="EMBL/GenBank/DDBJ databases">
        <authorList>
            <person name="Postec A."/>
        </authorList>
    </citation>
    <scope>NUCLEOTIDE SEQUENCE [LARGE SCALE GENOMIC DNA]</scope>
    <source>
        <strain evidence="2">70B-A</strain>
    </source>
</reference>
<gene>
    <name evidence="2" type="ORF">PATL70BA_1622</name>
</gene>
<dbReference type="KEGG" id="cbar:PATL70BA_1622"/>
<dbReference type="Pfam" id="PF04657">
    <property type="entry name" value="DMT_YdcZ"/>
    <property type="match status" value="1"/>
</dbReference>
<dbReference type="PANTHER" id="PTHR34821">
    <property type="entry name" value="INNER MEMBRANE PROTEIN YDCZ"/>
    <property type="match status" value="1"/>
</dbReference>